<feature type="region of interest" description="Disordered" evidence="5">
    <location>
        <begin position="256"/>
        <end position="278"/>
    </location>
</feature>
<dbReference type="InterPro" id="IPR000237">
    <property type="entry name" value="GRIP_dom"/>
</dbReference>
<name>A0ABD3WIL9_SINWO</name>
<evidence type="ECO:0000313" key="8">
    <source>
        <dbReference type="Proteomes" id="UP001634394"/>
    </source>
</evidence>
<sequence>MSWLGGSLSSLTGQISNLTKDILTEGTEEVSDHATELQLAKEKINELEFVCETQKTENERQKKLIQELEVKAEASELQIKSISSQYRTILEEREQELKALKKQQHEFLEHQTKTSVFLSPSDEHPDSEAELYSGFDGSGYHGDEHDFGDNINLQHEVNRLRTEVQRLQGECRHWKNLAKNKTTGQHAVHEDGDQLGDHSELQRRNKELEENLEREKEQRQQELSSLQDVHSQKLAALHKKHKQEIRDLKKELVNLKQQPGDKEITSPGDHDSQQREKENQDLKLLVEKLKEEITSFQHERSTHLQKIEELEKHLSDSKGEIAKLLEDHDQVSRDLFNTKQKLLDQMDANHADTLEILGDLREVQNLMDNETIEHRNKLLEEKDALVNLIISLGEKHQETKVSLAVLKQQEHTASDELDEVMERMGHSEHQQLTAEIMDTVEKEKLILHKKVLEQQEQITLLERAVQNLTAEKGHSDHAVKGSSHFNQSQAENSLQQSDFTLNWESVSESTSMTTDLSELSRQNEELDEQVVSLKSQIARYEQEIEQFELMKTDWQIEKEALEDVLIKLREQMKEKERSLNVVEAKKESLQQELEAIKVGEKDSILSSTDQAADDGEDKQDQLETALKNRLTQLEIQLHEKEMAHVTLIDEKRNLEAEMSHVQEQLYIAQKELEKLKSENKDLETTLLELSKVQENVKELEEEKANLLLEKQELENSLEALDNQHQEAMEQVISIKEKLHRSNDKLSQKLQEAEERLEQSDRRARELEVRLKEEEEKLRLMEDRKIFEEAGETEEAVLRRDKETEELNIKLEKCETEIQRLRGELAEVNKQQLASQHVESSASNELNQEISDLKEENSKLRTKVNGLTNSVFKLEESLQMKENLITDMKEKMLASASALNDLHMDKQELEKRLEKSQSEIHEKVIKIKELRNDIFELKSENEKLTSKIEACERKSDYAVQEKSDRVKDENEFLIVKEKLQTSSKECGLLNSKLQLVERELENSNQHIEQLKIEKEKALADLDEISSRFSKEKENLDKQYNQRCQEYQTIADALRAEKECLERDLNQLVSKLQTQTQHYESYICELQSSQEKDFSALQKDHGQLMLSCQEKDHQISELKLEMDNLRTQINKSKEIEIENLRTQLKGSKDMAQSAFDGQNQLRAVIEEKNKEITTQVDDIRALQIEREQLVQMVSEKSAEIERLKDFENEFQRSQTENMNLQLELEELNKGFGNRDDIQVENSRSFAETTKFESDLSSSMDQVQELEMKIEKYKQMIKDYEAGIAQLNEKNLERSQLCKEHDNKIQLQDNMIMFLRQTSVDREEEVLVLKQKLQRVRGMLSADQQKILDLETAFVQPNFHLPSIEYQEKKRLEHKEAIEYVPAVEIDKDMNILDKDTDMLDSAKEENDNILDTERTSKVAEEMEELQKRIEDKDDVIAELQKNNASLLKMLELKSKTINGDFTLVEKHKLEEEIKALKLEKEQMMSIMNEKSRECSNLRTEVHRLMNVVTAEKLAIEKLQQDNQELTQKRESAHPNQDMQKEAVQKLSRIIQDKDLEIESLQQKSQTLLNVLQESSQEGAQINNLIKEKENLTKQFATLQSEREQMIVYLNQKYQESVAYHNEIQRLTAHINTEAETTKELRQNYEKLVPQFEDKTQALVKAQNDLLNYKQKFTELEVKYGELLQRSSSSDTVDKASYDSKVEEAHRFQVKYNELLENIKEKESMVRSLRQNVSELEQALASKESERSSYKKQLDHLSFQLQSLQMELKDVKSENTLFKQQNSDYTSEMQLLKEMNNQLTLKHQETESELRSIKDKTVTLTAIMQQKDGEKGQLDHLMKEAEVAQKQFRQVQQERDQAILALRQRQEENDKLNRELARLRDKESKLTKELDRLRQHLLQIEEGYTREALEAEEREKDLRNRLAAAEDKLMRSKSTVETANQQVSQQMESLQQQLHVISHQRDQAYLQVAWLQDQNHQYTVSMANLQMVLEQFQEEKDSMVAQETERYQNEVELLKKKVDQLQAELKTTKVELEEASDGLEAAARLSEQLDHREETIHALREEVQLRENIVKAAEEEIRKLTSSSEAKVEKLVIKNLLLGYFTTPKNKRSEVLHAIGGVLGFSLDDFHKIDDHTGRRWIPGFLRFGPSKPQIQTPPMSPVRSTVSSPITFSTPTAQDKNKSFSEMFVRFLERESSPPPPTVRLPAEEMVRDVQKQKETHKPAFNPFTAPRHVSLPSQVSESSRSRDSHILMGSVAVGNPLQTFASVSNMGPQLTPPSSGRTTPATSSAILKDVLNAR</sequence>
<feature type="coiled-coil region" evidence="4">
    <location>
        <begin position="623"/>
        <end position="869"/>
    </location>
</feature>
<feature type="compositionally biased region" description="Polar residues" evidence="5">
    <location>
        <begin position="2262"/>
        <end position="2284"/>
    </location>
</feature>
<feature type="compositionally biased region" description="Polar residues" evidence="5">
    <location>
        <begin position="2146"/>
        <end position="2171"/>
    </location>
</feature>
<gene>
    <name evidence="7" type="ORF">ACJMK2_036779</name>
</gene>
<dbReference type="GO" id="GO:0005794">
    <property type="term" value="C:Golgi apparatus"/>
    <property type="evidence" value="ECO:0007669"/>
    <property type="project" value="UniProtKB-SubCell"/>
</dbReference>
<keyword evidence="8" id="KW-1185">Reference proteome</keyword>
<feature type="region of interest" description="Disordered" evidence="5">
    <location>
        <begin position="2145"/>
        <end position="2171"/>
    </location>
</feature>
<dbReference type="Proteomes" id="UP001634394">
    <property type="component" value="Unassembled WGS sequence"/>
</dbReference>
<protein>
    <recommendedName>
        <fullName evidence="6">GRIP domain-containing protein</fullName>
    </recommendedName>
</protein>
<feature type="domain" description="GRIP" evidence="6">
    <location>
        <begin position="2080"/>
        <end position="2129"/>
    </location>
</feature>
<dbReference type="PANTHER" id="PTHR18921">
    <property type="entry name" value="MYOSIN HEAVY CHAIN - RELATED"/>
    <property type="match status" value="1"/>
</dbReference>
<evidence type="ECO:0000256" key="5">
    <source>
        <dbReference type="SAM" id="MobiDB-lite"/>
    </source>
</evidence>
<keyword evidence="3 4" id="KW-0175">Coiled coil</keyword>
<feature type="coiled-coil region" evidence="4">
    <location>
        <begin position="37"/>
        <end position="110"/>
    </location>
</feature>
<feature type="region of interest" description="Disordered" evidence="5">
    <location>
        <begin position="117"/>
        <end position="147"/>
    </location>
</feature>
<dbReference type="PANTHER" id="PTHR18921:SF2">
    <property type="entry name" value="THYROID RECEPTOR-INTERACTING PROTEIN 11"/>
    <property type="match status" value="1"/>
</dbReference>
<feature type="coiled-coil region" evidence="4">
    <location>
        <begin position="1420"/>
        <end position="1599"/>
    </location>
</feature>
<organism evidence="7 8">
    <name type="scientific">Sinanodonta woodiana</name>
    <name type="common">Chinese pond mussel</name>
    <name type="synonym">Anodonta woodiana</name>
    <dbReference type="NCBI Taxonomy" id="1069815"/>
    <lineage>
        <taxon>Eukaryota</taxon>
        <taxon>Metazoa</taxon>
        <taxon>Spiralia</taxon>
        <taxon>Lophotrochozoa</taxon>
        <taxon>Mollusca</taxon>
        <taxon>Bivalvia</taxon>
        <taxon>Autobranchia</taxon>
        <taxon>Heteroconchia</taxon>
        <taxon>Palaeoheterodonta</taxon>
        <taxon>Unionida</taxon>
        <taxon>Unionoidea</taxon>
        <taxon>Unionidae</taxon>
        <taxon>Unioninae</taxon>
        <taxon>Sinanodonta</taxon>
    </lineage>
</organism>
<feature type="region of interest" description="Disordered" evidence="5">
    <location>
        <begin position="472"/>
        <end position="491"/>
    </location>
</feature>
<feature type="compositionally biased region" description="Basic and acidic residues" evidence="5">
    <location>
        <begin position="187"/>
        <end position="200"/>
    </location>
</feature>
<comment type="subcellular location">
    <subcellularLocation>
        <location evidence="1">Golgi apparatus</location>
    </subcellularLocation>
</comment>
<feature type="coiled-coil region" evidence="4">
    <location>
        <begin position="1709"/>
        <end position="2087"/>
    </location>
</feature>
<evidence type="ECO:0000256" key="4">
    <source>
        <dbReference type="SAM" id="Coils"/>
    </source>
</evidence>
<proteinExistence type="predicted"/>
<feature type="coiled-coil region" evidence="4">
    <location>
        <begin position="898"/>
        <end position="953"/>
    </location>
</feature>
<feature type="region of interest" description="Disordered" evidence="5">
    <location>
        <begin position="2262"/>
        <end position="2293"/>
    </location>
</feature>
<feature type="region of interest" description="Disordered" evidence="5">
    <location>
        <begin position="2217"/>
        <end position="2242"/>
    </location>
</feature>
<dbReference type="PROSITE" id="PS50913">
    <property type="entry name" value="GRIP"/>
    <property type="match status" value="1"/>
</dbReference>
<reference evidence="7 8" key="1">
    <citation type="submission" date="2024-11" db="EMBL/GenBank/DDBJ databases">
        <title>Chromosome-level genome assembly of the freshwater bivalve Anodonta woodiana.</title>
        <authorList>
            <person name="Chen X."/>
        </authorList>
    </citation>
    <scope>NUCLEOTIDE SEQUENCE [LARGE SCALE GENOMIC DNA]</scope>
    <source>
        <strain evidence="7">MN2024</strain>
        <tissue evidence="7">Gills</tissue>
    </source>
</reference>
<evidence type="ECO:0000259" key="6">
    <source>
        <dbReference type="PROSITE" id="PS50913"/>
    </source>
</evidence>
<feature type="coiled-coil region" evidence="4">
    <location>
        <begin position="1253"/>
        <end position="1287"/>
    </location>
</feature>
<feature type="coiled-coil region" evidence="4">
    <location>
        <begin position="509"/>
        <end position="599"/>
    </location>
</feature>
<evidence type="ECO:0000256" key="1">
    <source>
        <dbReference type="ARBA" id="ARBA00004555"/>
    </source>
</evidence>
<evidence type="ECO:0000313" key="7">
    <source>
        <dbReference type="EMBL" id="KAL3873687.1"/>
    </source>
</evidence>
<feature type="coiled-coil region" evidence="4">
    <location>
        <begin position="1106"/>
        <end position="1228"/>
    </location>
</feature>
<feature type="coiled-coil region" evidence="4">
    <location>
        <begin position="1649"/>
        <end position="1676"/>
    </location>
</feature>
<feature type="coiled-coil region" evidence="4">
    <location>
        <begin position="992"/>
        <end position="1076"/>
    </location>
</feature>
<accession>A0ABD3WIL9</accession>
<comment type="caution">
    <text evidence="7">The sequence shown here is derived from an EMBL/GenBank/DDBJ whole genome shotgun (WGS) entry which is preliminary data.</text>
</comment>
<feature type="region of interest" description="Disordered" evidence="5">
    <location>
        <begin position="181"/>
        <end position="200"/>
    </location>
</feature>
<evidence type="ECO:0000256" key="3">
    <source>
        <dbReference type="ARBA" id="ARBA00023054"/>
    </source>
</evidence>
<evidence type="ECO:0000256" key="2">
    <source>
        <dbReference type="ARBA" id="ARBA00023034"/>
    </source>
</evidence>
<dbReference type="EMBL" id="JBJQND010000006">
    <property type="protein sequence ID" value="KAL3873687.1"/>
    <property type="molecule type" value="Genomic_DNA"/>
</dbReference>
<keyword evidence="2" id="KW-0333">Golgi apparatus</keyword>